<dbReference type="OrthoDB" id="4272at2157"/>
<reference evidence="7 8" key="1">
    <citation type="submission" date="2010-06" db="EMBL/GenBank/DDBJ databases">
        <title>Complete sequence chromosome of Methanohalobium evestigatum Z-7303.</title>
        <authorList>
            <consortium name="US DOE Joint Genome Institute"/>
            <person name="Lucas S."/>
            <person name="Copeland A."/>
            <person name="Lapidus A."/>
            <person name="Cheng J.-F."/>
            <person name="Bruce D."/>
            <person name="Goodwin L."/>
            <person name="Pitluck S."/>
            <person name="Saunders E."/>
            <person name="Detter J.C."/>
            <person name="Han C."/>
            <person name="Tapia R."/>
            <person name="Land M."/>
            <person name="Hauser L."/>
            <person name="Kyrpides N."/>
            <person name="Mikhailova N."/>
            <person name="Sieprawska-Lupa M."/>
            <person name="Whitman W.B."/>
            <person name="Anderson I."/>
            <person name="Woyke T."/>
        </authorList>
    </citation>
    <scope>NUCLEOTIDE SEQUENCE [LARGE SCALE GENOMIC DNA]</scope>
    <source>
        <strain evidence="8">ATCC BAA-1072 / DSM 3721 / NBRC 107634 / OCM 161 / Z-7303</strain>
    </source>
</reference>
<dbReference type="Proteomes" id="UP000000391">
    <property type="component" value="Chromosome"/>
</dbReference>
<dbReference type="InterPro" id="IPR014272">
    <property type="entry name" value="ATPase_V0-cplx_csu"/>
</dbReference>
<keyword evidence="8" id="KW-1185">Reference proteome</keyword>
<dbReference type="Gene3D" id="1.20.1690.10">
    <property type="entry name" value="V-type ATP synthase subunit C domain"/>
    <property type="match status" value="2"/>
</dbReference>
<dbReference type="PANTHER" id="PTHR38682">
    <property type="entry name" value="V-TYPE ATP SYNTHASE SUBUNIT C"/>
    <property type="match status" value="1"/>
</dbReference>
<dbReference type="NCBIfam" id="NF002268">
    <property type="entry name" value="PRK01198.1-4"/>
    <property type="match status" value="1"/>
</dbReference>
<keyword evidence="6" id="KW-1003">Cell membrane</keyword>
<evidence type="ECO:0000256" key="3">
    <source>
        <dbReference type="ARBA" id="ARBA00022781"/>
    </source>
</evidence>
<dbReference type="GeneID" id="9345848"/>
<dbReference type="STRING" id="644295.Metev_0236"/>
<dbReference type="GO" id="GO:0046961">
    <property type="term" value="F:proton-transporting ATPase activity, rotational mechanism"/>
    <property type="evidence" value="ECO:0007669"/>
    <property type="project" value="InterPro"/>
</dbReference>
<evidence type="ECO:0000256" key="1">
    <source>
        <dbReference type="ARBA" id="ARBA00006709"/>
    </source>
</evidence>
<dbReference type="Gene3D" id="1.10.132.50">
    <property type="entry name" value="ATP synthase (C/AC39) subunit, domain 3"/>
    <property type="match status" value="1"/>
</dbReference>
<dbReference type="GO" id="GO:0005886">
    <property type="term" value="C:plasma membrane"/>
    <property type="evidence" value="ECO:0007669"/>
    <property type="project" value="UniProtKB-SubCell"/>
</dbReference>
<dbReference type="EMBL" id="CP002069">
    <property type="protein sequence ID" value="ADI73166.1"/>
    <property type="molecule type" value="Genomic_DNA"/>
</dbReference>
<dbReference type="InterPro" id="IPR035067">
    <property type="entry name" value="V-type_ATPase_csu/dsu"/>
</dbReference>
<organism evidence="7 8">
    <name type="scientific">Methanohalobium evestigatum (strain ATCC BAA-1072 / DSM 3721 / NBRC 107634 / OCM 161 / Z-7303)</name>
    <dbReference type="NCBI Taxonomy" id="644295"/>
    <lineage>
        <taxon>Archaea</taxon>
        <taxon>Methanobacteriati</taxon>
        <taxon>Methanobacteriota</taxon>
        <taxon>Stenosarchaea group</taxon>
        <taxon>Methanomicrobia</taxon>
        <taxon>Methanosarcinales</taxon>
        <taxon>Methanosarcinaceae</taxon>
        <taxon>Methanohalobium</taxon>
    </lineage>
</organism>
<evidence type="ECO:0000313" key="7">
    <source>
        <dbReference type="EMBL" id="ADI73166.1"/>
    </source>
</evidence>
<proteinExistence type="inferred from homology"/>
<keyword evidence="6" id="KW-0472">Membrane</keyword>
<name>D7E6E4_METEZ</name>
<evidence type="ECO:0000256" key="2">
    <source>
        <dbReference type="ARBA" id="ARBA00022448"/>
    </source>
</evidence>
<comment type="function">
    <text evidence="6">Component of the A-type ATP synthase that produces ATP from ADP in the presence of a proton gradient across the membrane.</text>
</comment>
<dbReference type="InterPro" id="IPR044911">
    <property type="entry name" value="V-type_ATPase_csu/dsu_dom_3"/>
</dbReference>
<accession>D7E6E4</accession>
<evidence type="ECO:0000313" key="8">
    <source>
        <dbReference type="Proteomes" id="UP000000391"/>
    </source>
</evidence>
<sequence length="356" mass="41232">MHLFSKLRRKSGGENLRTSNYSYVTARVRAMKSKLLPADTYSKFLNMGIDEITRTIEELEYKQDIDVLARQYSGADLIEHALNRNLAVTFTKVLNMAEGEPNYLLSKYLKRYDVWSLKTILRGKHYNASPNKIEENIISAGKYSFDFLSDLANKDSYTDVISTLENTEYYPILKQYDGTNLSDIENELEKEYYKDLFISVSKLKSKNSRIFSEFVGTEIDIKNLRTLFRLKMSGIEPEETRKLMIEGGHRVKMKDIESLLPLSFDEFLSAVDKYSYWYNFSDVVSSEMESLIDLETQLLKQNVKFASSISHVYPLSIVPIMDYILNKKIEVDNLRIIIRGKSAGLDKEVIRKQLVI</sequence>
<evidence type="ECO:0000256" key="4">
    <source>
        <dbReference type="ARBA" id="ARBA00023065"/>
    </source>
</evidence>
<dbReference type="AlphaFoldDB" id="D7E6E4"/>
<dbReference type="InterPro" id="IPR002843">
    <property type="entry name" value="ATPase_V0-cplx_csu/dsu"/>
</dbReference>
<dbReference type="InterPro" id="IPR050873">
    <property type="entry name" value="V-ATPase_V0D/AC39_subunit"/>
</dbReference>
<dbReference type="HOGENOM" id="CLU_059311_0_1_2"/>
<dbReference type="HAMAP" id="MF_00314">
    <property type="entry name" value="ATP_synth_C_arch"/>
    <property type="match status" value="1"/>
</dbReference>
<dbReference type="PANTHER" id="PTHR38682:SF1">
    <property type="entry name" value="V-TYPE ATP SYNTHASE SUBUNIT C"/>
    <property type="match status" value="1"/>
</dbReference>
<dbReference type="GO" id="GO:0033179">
    <property type="term" value="C:proton-transporting V-type ATPase, V0 domain"/>
    <property type="evidence" value="ECO:0007669"/>
    <property type="project" value="InterPro"/>
</dbReference>
<gene>
    <name evidence="6" type="primary">atpC</name>
    <name evidence="7" type="ordered locus">Metev_0236</name>
</gene>
<keyword evidence="3 6" id="KW-0375">Hydrogen ion transport</keyword>
<dbReference type="SUPFAM" id="SSF103486">
    <property type="entry name" value="V-type ATP synthase subunit C"/>
    <property type="match status" value="1"/>
</dbReference>
<dbReference type="InterPro" id="IPR036079">
    <property type="entry name" value="ATPase_csu/dsu_sf"/>
</dbReference>
<comment type="subcellular location">
    <subcellularLocation>
        <location evidence="6">Cell membrane</location>
        <topology evidence="6">Peripheral membrane protein</topology>
    </subcellularLocation>
</comment>
<evidence type="ECO:0000256" key="6">
    <source>
        <dbReference type="HAMAP-Rule" id="MF_00314"/>
    </source>
</evidence>
<dbReference type="GO" id="GO:0005524">
    <property type="term" value="F:ATP binding"/>
    <property type="evidence" value="ECO:0007669"/>
    <property type="project" value="UniProtKB-UniRule"/>
</dbReference>
<dbReference type="NCBIfam" id="TIGR02923">
    <property type="entry name" value="AhaC"/>
    <property type="match status" value="1"/>
</dbReference>
<dbReference type="RefSeq" id="WP_013193734.1">
    <property type="nucleotide sequence ID" value="NC_014253.1"/>
</dbReference>
<evidence type="ECO:0000256" key="5">
    <source>
        <dbReference type="ARBA" id="ARBA00023310"/>
    </source>
</evidence>
<dbReference type="GO" id="GO:0046933">
    <property type="term" value="F:proton-transporting ATP synthase activity, rotational mechanism"/>
    <property type="evidence" value="ECO:0007669"/>
    <property type="project" value="UniProtKB-UniRule"/>
</dbReference>
<dbReference type="GO" id="GO:0042777">
    <property type="term" value="P:proton motive force-driven plasma membrane ATP synthesis"/>
    <property type="evidence" value="ECO:0007669"/>
    <property type="project" value="UniProtKB-UniRule"/>
</dbReference>
<dbReference type="KEGG" id="mev:Metev_0236"/>
<keyword evidence="4 6" id="KW-0406">Ion transport</keyword>
<keyword evidence="5 6" id="KW-0066">ATP synthesis</keyword>
<keyword evidence="2 6" id="KW-0813">Transport</keyword>
<dbReference type="Pfam" id="PF01992">
    <property type="entry name" value="vATP-synt_AC39"/>
    <property type="match status" value="1"/>
</dbReference>
<protein>
    <recommendedName>
        <fullName evidence="6">A-type ATP synthase subunit C</fullName>
    </recommendedName>
</protein>
<comment type="subunit">
    <text evidence="6">Has multiple subunits with at least A(3), B(3), C, D, E, F, H, I and proteolipid K(x).</text>
</comment>
<comment type="similarity">
    <text evidence="1 6">Belongs to the V-ATPase V0D/AC39 subunit family.</text>
</comment>